<gene>
    <name evidence="1" type="primary">Nipped-A_5</name>
    <name evidence="1" type="ORF">CM83_385</name>
</gene>
<dbReference type="SUPFAM" id="SSF53098">
    <property type="entry name" value="Ribonuclease H-like"/>
    <property type="match status" value="1"/>
</dbReference>
<dbReference type="GO" id="GO:0003676">
    <property type="term" value="F:nucleic acid binding"/>
    <property type="evidence" value="ECO:0007669"/>
    <property type="project" value="InterPro"/>
</dbReference>
<feature type="non-terminal residue" evidence="1">
    <location>
        <position position="123"/>
    </location>
</feature>
<dbReference type="Gene3D" id="3.30.420.10">
    <property type="entry name" value="Ribonuclease H-like superfamily/Ribonuclease H"/>
    <property type="match status" value="1"/>
</dbReference>
<dbReference type="InterPro" id="IPR036397">
    <property type="entry name" value="RNaseH_sf"/>
</dbReference>
<dbReference type="EMBL" id="GBHO01036041">
    <property type="protein sequence ID" value="JAG07563.1"/>
    <property type="molecule type" value="Transcribed_RNA"/>
</dbReference>
<proteinExistence type="predicted"/>
<name>A0A0A9WM51_LYGHE</name>
<feature type="non-terminal residue" evidence="1">
    <location>
        <position position="1"/>
    </location>
</feature>
<sequence>RIRIYRCLKCYLPKAKPFEPQMSELPSERLHSLRPFSSVSLDFAGPFFVTLSRRRNSTKLKTYLAVFVCQEVKAVHLELVPELTTSGFLRALDRFIGRRGLCAKIYSDRGTNFQGAARHLEEV</sequence>
<organism evidence="1">
    <name type="scientific">Lygus hesperus</name>
    <name type="common">Western plant bug</name>
    <dbReference type="NCBI Taxonomy" id="30085"/>
    <lineage>
        <taxon>Eukaryota</taxon>
        <taxon>Metazoa</taxon>
        <taxon>Ecdysozoa</taxon>
        <taxon>Arthropoda</taxon>
        <taxon>Hexapoda</taxon>
        <taxon>Insecta</taxon>
        <taxon>Pterygota</taxon>
        <taxon>Neoptera</taxon>
        <taxon>Paraneoptera</taxon>
        <taxon>Hemiptera</taxon>
        <taxon>Heteroptera</taxon>
        <taxon>Panheteroptera</taxon>
        <taxon>Cimicomorpha</taxon>
        <taxon>Miridae</taxon>
        <taxon>Mirini</taxon>
        <taxon>Lygus</taxon>
    </lineage>
</organism>
<protein>
    <submittedName>
        <fullName evidence="1">Transcription-associated protein 1</fullName>
    </submittedName>
</protein>
<dbReference type="InterPro" id="IPR012337">
    <property type="entry name" value="RNaseH-like_sf"/>
</dbReference>
<reference evidence="1" key="1">
    <citation type="journal article" date="2014" name="PLoS ONE">
        <title>Transcriptome-Based Identification of ABC Transporters in the Western Tarnished Plant Bug Lygus hesperus.</title>
        <authorList>
            <person name="Hull J.J."/>
            <person name="Chaney K."/>
            <person name="Geib S.M."/>
            <person name="Fabrick J.A."/>
            <person name="Brent C.S."/>
            <person name="Walsh D."/>
            <person name="Lavine L.C."/>
        </authorList>
    </citation>
    <scope>NUCLEOTIDE SEQUENCE</scope>
</reference>
<dbReference type="PANTHER" id="PTHR47331:SF1">
    <property type="entry name" value="GAG-LIKE PROTEIN"/>
    <property type="match status" value="1"/>
</dbReference>
<dbReference type="AlphaFoldDB" id="A0A0A9WM51"/>
<accession>A0A0A9WM51</accession>
<evidence type="ECO:0000313" key="1">
    <source>
        <dbReference type="EMBL" id="JAG07563.1"/>
    </source>
</evidence>
<reference evidence="1" key="2">
    <citation type="submission" date="2014-07" db="EMBL/GenBank/DDBJ databases">
        <authorList>
            <person name="Hull J."/>
        </authorList>
    </citation>
    <scope>NUCLEOTIDE SEQUENCE</scope>
</reference>
<dbReference type="PANTHER" id="PTHR47331">
    <property type="entry name" value="PHD-TYPE DOMAIN-CONTAINING PROTEIN"/>
    <property type="match status" value="1"/>
</dbReference>